<dbReference type="RefSeq" id="WP_253576558.1">
    <property type="nucleotide sequence ID" value="NZ_JAMFTQ010000003.1"/>
</dbReference>
<dbReference type="Proteomes" id="UP001204000">
    <property type="component" value="Unassembled WGS sequence"/>
</dbReference>
<evidence type="ECO:0000259" key="1">
    <source>
        <dbReference type="Pfam" id="PF14280"/>
    </source>
</evidence>
<gene>
    <name evidence="2" type="ORF">M5J20_03980</name>
</gene>
<sequence>MNPLPKLDGRTLHPLDAAIGMTARSEEFSAAYVAQVCAQDGFQFITHRQDYQAIDGDIVFRETNLRVQLKSTTQEKYWKDNFSFPLYKEWLEKWAVSKIPVILVLVVINSPDGIWANHDNDLLSFPVRGYWTRVDDFAKNNLYMEAQSKVVSLGTEDRVTSHSIRDWHDVAMSAFGGGV</sequence>
<organism evidence="2 3">
    <name type="scientific">Corynebacterium stercoris</name>
    <dbReference type="NCBI Taxonomy" id="2943490"/>
    <lineage>
        <taxon>Bacteria</taxon>
        <taxon>Bacillati</taxon>
        <taxon>Actinomycetota</taxon>
        <taxon>Actinomycetes</taxon>
        <taxon>Mycobacteriales</taxon>
        <taxon>Corynebacteriaceae</taxon>
        <taxon>Corynebacterium</taxon>
    </lineage>
</organism>
<comment type="caution">
    <text evidence="2">The sequence shown here is derived from an EMBL/GenBank/DDBJ whole genome shotgun (WGS) entry which is preliminary data.</text>
</comment>
<reference evidence="2" key="1">
    <citation type="submission" date="2022-05" db="EMBL/GenBank/DDBJ databases">
        <title>Corynebacterium sp. TA-R-1 sp. nov., isolated from human feces.</title>
        <authorList>
            <person name="Shamsuzzaman M."/>
            <person name="Dahal R.H."/>
        </authorList>
    </citation>
    <scope>NUCLEOTIDE SEQUENCE</scope>
    <source>
        <strain evidence="2">TA-R-1</strain>
    </source>
</reference>
<feature type="domain" description="DUF4365" evidence="1">
    <location>
        <begin position="26"/>
        <end position="170"/>
    </location>
</feature>
<dbReference type="InterPro" id="IPR025375">
    <property type="entry name" value="DUF4365"/>
</dbReference>
<evidence type="ECO:0000313" key="3">
    <source>
        <dbReference type="Proteomes" id="UP001204000"/>
    </source>
</evidence>
<name>A0ABT1G017_9CORY</name>
<proteinExistence type="predicted"/>
<protein>
    <submittedName>
        <fullName evidence="2">DUF4365 domain-containing protein</fullName>
    </submittedName>
</protein>
<accession>A0ABT1G017</accession>
<evidence type="ECO:0000313" key="2">
    <source>
        <dbReference type="EMBL" id="MCP1387346.1"/>
    </source>
</evidence>
<dbReference type="Pfam" id="PF14280">
    <property type="entry name" value="DUF4365"/>
    <property type="match status" value="1"/>
</dbReference>
<dbReference type="EMBL" id="JAMFTQ010000003">
    <property type="protein sequence ID" value="MCP1387346.1"/>
    <property type="molecule type" value="Genomic_DNA"/>
</dbReference>
<keyword evidence="3" id="KW-1185">Reference proteome</keyword>